<dbReference type="AlphaFoldDB" id="A0A9W4HY41"/>
<keyword evidence="1" id="KW-1133">Transmembrane helix</keyword>
<dbReference type="Proteomes" id="UP001153461">
    <property type="component" value="Unassembled WGS sequence"/>
</dbReference>
<evidence type="ECO:0000313" key="3">
    <source>
        <dbReference type="Proteomes" id="UP001153461"/>
    </source>
</evidence>
<proteinExistence type="predicted"/>
<dbReference type="PANTHER" id="PTHR43591">
    <property type="entry name" value="METHYLTRANSFERASE"/>
    <property type="match status" value="1"/>
</dbReference>
<dbReference type="OrthoDB" id="10255969at2759"/>
<dbReference type="SUPFAM" id="SSF53335">
    <property type="entry name" value="S-adenosyl-L-methionine-dependent methyltransferases"/>
    <property type="match status" value="1"/>
</dbReference>
<dbReference type="InterPro" id="IPR029063">
    <property type="entry name" value="SAM-dependent_MTases_sf"/>
</dbReference>
<organism evidence="2 3">
    <name type="scientific">Penicillium nalgiovense</name>
    <dbReference type="NCBI Taxonomy" id="60175"/>
    <lineage>
        <taxon>Eukaryota</taxon>
        <taxon>Fungi</taxon>
        <taxon>Dikarya</taxon>
        <taxon>Ascomycota</taxon>
        <taxon>Pezizomycotina</taxon>
        <taxon>Eurotiomycetes</taxon>
        <taxon>Eurotiomycetidae</taxon>
        <taxon>Eurotiales</taxon>
        <taxon>Aspergillaceae</taxon>
        <taxon>Penicillium</taxon>
    </lineage>
</organism>
<dbReference type="CDD" id="cd02440">
    <property type="entry name" value="AdoMet_MTases"/>
    <property type="match status" value="1"/>
</dbReference>
<dbReference type="GO" id="GO:0008168">
    <property type="term" value="F:methyltransferase activity"/>
    <property type="evidence" value="ECO:0007669"/>
    <property type="project" value="TreeGrafter"/>
</dbReference>
<sequence length="377" mass="43336">MRRVKLDRRPGHISLIFTQPLAASITYLFIMANEFDNITIAPDPDTYIMESSAYDPDDWRSETTSIGSSLYKGIMENGRRYQTLRESEYFSPSDEKQFDTYQVGHLACLLMDSDEPNILFQSPIPSPKNVLDIGTGQGSWALDMADMYPDAIVRGVDLFPPPTSWVPPNCILEVDDVLHQWTWQEKFDFIHLRHGIGAFTPDEWSRLYDQCYENLEPGGWFEQIEMNICCECDDGSVPADNVLFSWGPRFYAAGAKAGKPLDVTRTMRASIEKAGFVDIHERNAKWPIGAWPKMKSLKEAGFVNMQHWLTGMEGYSMYLLTKYGDPVPWSKEEVQVYVAQMRKAVKNPRFHAYQYAKRVWARKPFPEELAKSKICLY</sequence>
<reference evidence="2" key="1">
    <citation type="submission" date="2021-07" db="EMBL/GenBank/DDBJ databases">
        <authorList>
            <person name="Branca A.L. A."/>
        </authorList>
    </citation>
    <scope>NUCLEOTIDE SEQUENCE</scope>
</reference>
<dbReference type="EMBL" id="CAJVNV010000327">
    <property type="protein sequence ID" value="CAG8158333.1"/>
    <property type="molecule type" value="Genomic_DNA"/>
</dbReference>
<feature type="transmembrane region" description="Helical" evidence="1">
    <location>
        <begin position="12"/>
        <end position="32"/>
    </location>
</feature>
<keyword evidence="1" id="KW-0472">Membrane</keyword>
<accession>A0A9W4HY41</accession>
<protein>
    <recommendedName>
        <fullName evidence="4">Methyltransferase domain-containing protein</fullName>
    </recommendedName>
</protein>
<dbReference type="PANTHER" id="PTHR43591:SF24">
    <property type="entry name" value="2-METHOXY-6-POLYPRENYL-1,4-BENZOQUINOL METHYLASE, MITOCHONDRIAL"/>
    <property type="match status" value="1"/>
</dbReference>
<evidence type="ECO:0000313" key="2">
    <source>
        <dbReference type="EMBL" id="CAG8158333.1"/>
    </source>
</evidence>
<gene>
    <name evidence="2" type="ORF">PNAL_LOCUS6290</name>
</gene>
<keyword evidence="1" id="KW-0812">Transmembrane</keyword>
<evidence type="ECO:0008006" key="4">
    <source>
        <dbReference type="Google" id="ProtNLM"/>
    </source>
</evidence>
<comment type="caution">
    <text evidence="2">The sequence shown here is derived from an EMBL/GenBank/DDBJ whole genome shotgun (WGS) entry which is preliminary data.</text>
</comment>
<evidence type="ECO:0000256" key="1">
    <source>
        <dbReference type="SAM" id="Phobius"/>
    </source>
</evidence>
<name>A0A9W4HY41_PENNA</name>
<dbReference type="Gene3D" id="3.40.50.150">
    <property type="entry name" value="Vaccinia Virus protein VP39"/>
    <property type="match status" value="1"/>
</dbReference>
<dbReference type="Pfam" id="PF13489">
    <property type="entry name" value="Methyltransf_23"/>
    <property type="match status" value="1"/>
</dbReference>